<feature type="compositionally biased region" description="Pro residues" evidence="1">
    <location>
        <begin position="1"/>
        <end position="10"/>
    </location>
</feature>
<reference evidence="2 3" key="2">
    <citation type="submission" date="2017-10" db="EMBL/GenBank/DDBJ databases">
        <title>Genome analyses suggest a sexual origin of heterokaryosis in a supposedly ancient asexual fungus.</title>
        <authorList>
            <person name="Corradi N."/>
            <person name="Sedzielewska K."/>
            <person name="Noel J."/>
            <person name="Charron P."/>
            <person name="Farinelli L."/>
            <person name="Marton T."/>
            <person name="Kruger M."/>
            <person name="Pelin A."/>
            <person name="Brachmann A."/>
            <person name="Corradi N."/>
        </authorList>
    </citation>
    <scope>NUCLEOTIDE SEQUENCE [LARGE SCALE GENOMIC DNA]</scope>
    <source>
        <strain evidence="2 3">A1</strain>
    </source>
</reference>
<evidence type="ECO:0000313" key="2">
    <source>
        <dbReference type="EMBL" id="PKC60362.1"/>
    </source>
</evidence>
<sequence length="233" mass="26789">MVELPRPPLTPINNLPEPSNNIQFKSNTTAQNHLLENLQKVKNDLYEYNNLLRAASTPELRSSFTLKIKKLEETVMVLLRIAAVGRTFKTIQATNEPVSIPDYDFSKAIKHKLIPSVYLLINPSDKGPFHEFTHNEDSVKPFWCLLTDAGIELDAFAYGKHLESINGKVTIVNEDLGRHNFRHAGERLCELWEHDKINGHPVIITYIEKHDRSDFLDIEDKDQGWCRKYVIAE</sequence>
<gene>
    <name evidence="2" type="ORF">RhiirA1_468129</name>
</gene>
<organism evidence="2 3">
    <name type="scientific">Rhizophagus irregularis</name>
    <dbReference type="NCBI Taxonomy" id="588596"/>
    <lineage>
        <taxon>Eukaryota</taxon>
        <taxon>Fungi</taxon>
        <taxon>Fungi incertae sedis</taxon>
        <taxon>Mucoromycota</taxon>
        <taxon>Glomeromycotina</taxon>
        <taxon>Glomeromycetes</taxon>
        <taxon>Glomerales</taxon>
        <taxon>Glomeraceae</taxon>
        <taxon>Rhizophagus</taxon>
    </lineage>
</organism>
<feature type="compositionally biased region" description="Polar residues" evidence="1">
    <location>
        <begin position="11"/>
        <end position="20"/>
    </location>
</feature>
<feature type="region of interest" description="Disordered" evidence="1">
    <location>
        <begin position="1"/>
        <end position="20"/>
    </location>
</feature>
<dbReference type="AlphaFoldDB" id="A0A2N0RAQ5"/>
<dbReference type="EMBL" id="LLXH01001157">
    <property type="protein sequence ID" value="PKC60362.1"/>
    <property type="molecule type" value="Genomic_DNA"/>
</dbReference>
<proteinExistence type="predicted"/>
<comment type="caution">
    <text evidence="2">The sequence shown here is derived from an EMBL/GenBank/DDBJ whole genome shotgun (WGS) entry which is preliminary data.</text>
</comment>
<dbReference type="VEuPathDB" id="FungiDB:RhiirFUN_000973"/>
<dbReference type="VEuPathDB" id="FungiDB:RhiirA1_468129"/>
<dbReference type="Proteomes" id="UP000232688">
    <property type="component" value="Unassembled WGS sequence"/>
</dbReference>
<reference evidence="2 3" key="1">
    <citation type="submission" date="2017-10" db="EMBL/GenBank/DDBJ databases">
        <title>Extensive intraspecific genome diversity in a model arbuscular mycorrhizal fungus.</title>
        <authorList>
            <person name="Chen E.C.H."/>
            <person name="Morin E."/>
            <person name="Baudet D."/>
            <person name="Noel J."/>
            <person name="Ndikumana S."/>
            <person name="Charron P."/>
            <person name="St-Onge C."/>
            <person name="Giorgi J."/>
            <person name="Grigoriev I.V."/>
            <person name="Roux C."/>
            <person name="Martin F.M."/>
            <person name="Corradi N."/>
        </authorList>
    </citation>
    <scope>NUCLEOTIDE SEQUENCE [LARGE SCALE GENOMIC DNA]</scope>
    <source>
        <strain evidence="2 3">A1</strain>
    </source>
</reference>
<evidence type="ECO:0000256" key="1">
    <source>
        <dbReference type="SAM" id="MobiDB-lite"/>
    </source>
</evidence>
<protein>
    <submittedName>
        <fullName evidence="2">Uncharacterized protein</fullName>
    </submittedName>
</protein>
<name>A0A2N0RAQ5_9GLOM</name>
<accession>A0A2N0RAQ5</accession>
<evidence type="ECO:0000313" key="3">
    <source>
        <dbReference type="Proteomes" id="UP000232688"/>
    </source>
</evidence>